<dbReference type="InterPro" id="IPR023393">
    <property type="entry name" value="START-like_dom_sf"/>
</dbReference>
<accession>A0A2I2KKM8</accession>
<dbReference type="EMBL" id="FZMO01000035">
    <property type="protein sequence ID" value="SNQ46229.1"/>
    <property type="molecule type" value="Genomic_DNA"/>
</dbReference>
<dbReference type="Proteomes" id="UP000234331">
    <property type="component" value="Unassembled WGS sequence"/>
</dbReference>
<protein>
    <recommendedName>
        <fullName evidence="3">Polyketide cyclase / dehydrase and lipid transport</fullName>
    </recommendedName>
</protein>
<proteinExistence type="predicted"/>
<dbReference type="SUPFAM" id="SSF55961">
    <property type="entry name" value="Bet v1-like"/>
    <property type="match status" value="1"/>
</dbReference>
<dbReference type="Pfam" id="PF10604">
    <property type="entry name" value="Polyketide_cyc2"/>
    <property type="match status" value="1"/>
</dbReference>
<organism evidence="1 2">
    <name type="scientific">Frankia canadensis</name>
    <dbReference type="NCBI Taxonomy" id="1836972"/>
    <lineage>
        <taxon>Bacteria</taxon>
        <taxon>Bacillati</taxon>
        <taxon>Actinomycetota</taxon>
        <taxon>Actinomycetes</taxon>
        <taxon>Frankiales</taxon>
        <taxon>Frankiaceae</taxon>
        <taxon>Frankia</taxon>
    </lineage>
</organism>
<evidence type="ECO:0008006" key="3">
    <source>
        <dbReference type="Google" id="ProtNLM"/>
    </source>
</evidence>
<sequence>MNRLPRHCEVEVDVVASPSAVWAVLADVTRIGEWSHECYGARWLDGATAATPGARFRGTNRAGGSRWARVCEILAVEDARELRWRTFGSPVLRDGTEWWVRLTEVDGGTRIRQGYRVLTLPVLADVLIAALLPAHRDRRGALADDLRRLGDVAARNPVPARVN</sequence>
<keyword evidence="2" id="KW-1185">Reference proteome</keyword>
<dbReference type="CDD" id="cd07812">
    <property type="entry name" value="SRPBCC"/>
    <property type="match status" value="1"/>
</dbReference>
<evidence type="ECO:0000313" key="1">
    <source>
        <dbReference type="EMBL" id="SNQ46229.1"/>
    </source>
</evidence>
<evidence type="ECO:0000313" key="2">
    <source>
        <dbReference type="Proteomes" id="UP000234331"/>
    </source>
</evidence>
<dbReference type="AlphaFoldDB" id="A0A2I2KKM8"/>
<name>A0A2I2KKM8_9ACTN</name>
<dbReference type="InterPro" id="IPR019587">
    <property type="entry name" value="Polyketide_cyclase/dehydratase"/>
</dbReference>
<dbReference type="RefSeq" id="WP_101830290.1">
    <property type="nucleotide sequence ID" value="NZ_FZMO01000035.1"/>
</dbReference>
<reference evidence="1 2" key="1">
    <citation type="submission" date="2017-06" db="EMBL/GenBank/DDBJ databases">
        <authorList>
            <person name="Kim H.J."/>
            <person name="Triplett B.A."/>
        </authorList>
    </citation>
    <scope>NUCLEOTIDE SEQUENCE [LARGE SCALE GENOMIC DNA]</scope>
    <source>
        <strain evidence="1">FRACA_ARgP5</strain>
    </source>
</reference>
<dbReference type="Gene3D" id="3.30.530.20">
    <property type="match status" value="1"/>
</dbReference>
<gene>
    <name evidence="1" type="ORF">FRACA_130053</name>
</gene>
<dbReference type="OrthoDB" id="5197650at2"/>